<dbReference type="InterPro" id="IPR051312">
    <property type="entry name" value="Diverse_Substr_Oxidored"/>
</dbReference>
<dbReference type="PROSITE" id="PS51387">
    <property type="entry name" value="FAD_PCMH"/>
    <property type="match status" value="1"/>
</dbReference>
<proteinExistence type="predicted"/>
<dbReference type="InterPro" id="IPR036318">
    <property type="entry name" value="FAD-bd_PCMH-like_sf"/>
</dbReference>
<dbReference type="InterPro" id="IPR016169">
    <property type="entry name" value="FAD-bd_PCMH_sub2"/>
</dbReference>
<dbReference type="Pfam" id="PF00941">
    <property type="entry name" value="FAD_binding_5"/>
    <property type="match status" value="1"/>
</dbReference>
<dbReference type="Gene3D" id="3.30.390.50">
    <property type="entry name" value="CO dehydrogenase flavoprotein, C-terminal domain"/>
    <property type="match status" value="1"/>
</dbReference>
<dbReference type="Gene3D" id="3.30.43.10">
    <property type="entry name" value="Uridine Diphospho-n-acetylenolpyruvylglucosamine Reductase, domain 2"/>
    <property type="match status" value="1"/>
</dbReference>
<sequence>MLRLPPFEYQAPNSIAEAVALKAECGDSAMFVSGGTDLFPNMKRRQFTPKTLIGLRKLAELRSISLDDSGNGLMIGSGVSLSEVAEHPEILKNFPALAKAASLVSAPQLRNMGTIGGNLCLDTRCNYYNQTFPWRKALGFCLKKPESPTQNSAICWVARSSPKCLAVSSSDCAPVMVALDAEFHLMNPDGKRIVPAGGFYKNDGMDFLNKTPDELLVSIRLPLHEGWKMNYRKLSRRDAIDFPVLGVAVALRLDTSGNCMEARIVLGGVASCPLRAFEAEKLLVGGSLTAEGSLTRIENAAQVAAKLAKPMDNTDITLGFRKKMVTQFVAETIKEVLK</sequence>
<dbReference type="InterPro" id="IPR016167">
    <property type="entry name" value="FAD-bd_PCMH_sub1"/>
</dbReference>
<protein>
    <recommendedName>
        <fullName evidence="1">FAD-binding PCMH-type domain-containing protein</fullName>
    </recommendedName>
</protein>
<evidence type="ECO:0000259" key="1">
    <source>
        <dbReference type="PROSITE" id="PS51387"/>
    </source>
</evidence>
<gene>
    <name evidence="2" type="ORF">METZ01_LOCUS180825</name>
</gene>
<name>A0A382CQU1_9ZZZZ</name>
<dbReference type="GO" id="GO:0016491">
    <property type="term" value="F:oxidoreductase activity"/>
    <property type="evidence" value="ECO:0007669"/>
    <property type="project" value="InterPro"/>
</dbReference>
<dbReference type="GO" id="GO:0071949">
    <property type="term" value="F:FAD binding"/>
    <property type="evidence" value="ECO:0007669"/>
    <property type="project" value="InterPro"/>
</dbReference>
<accession>A0A382CQU1</accession>
<dbReference type="SMART" id="SM01092">
    <property type="entry name" value="CO_deh_flav_C"/>
    <property type="match status" value="1"/>
</dbReference>
<dbReference type="EMBL" id="UINC01035489">
    <property type="protein sequence ID" value="SVB27971.1"/>
    <property type="molecule type" value="Genomic_DNA"/>
</dbReference>
<reference evidence="2" key="1">
    <citation type="submission" date="2018-05" db="EMBL/GenBank/DDBJ databases">
        <authorList>
            <person name="Lanie J.A."/>
            <person name="Ng W.-L."/>
            <person name="Kazmierczak K.M."/>
            <person name="Andrzejewski T.M."/>
            <person name="Davidsen T.M."/>
            <person name="Wayne K.J."/>
            <person name="Tettelin H."/>
            <person name="Glass J.I."/>
            <person name="Rusch D."/>
            <person name="Podicherti R."/>
            <person name="Tsui H.-C.T."/>
            <person name="Winkler M.E."/>
        </authorList>
    </citation>
    <scope>NUCLEOTIDE SEQUENCE</scope>
</reference>
<dbReference type="SUPFAM" id="SSF56176">
    <property type="entry name" value="FAD-binding/transporter-associated domain-like"/>
    <property type="match status" value="1"/>
</dbReference>
<dbReference type="InterPro" id="IPR036683">
    <property type="entry name" value="CO_DH_flav_C_dom_sf"/>
</dbReference>
<dbReference type="InterPro" id="IPR005107">
    <property type="entry name" value="CO_DH_flav_C"/>
</dbReference>
<dbReference type="AlphaFoldDB" id="A0A382CQU1"/>
<dbReference type="InterPro" id="IPR002346">
    <property type="entry name" value="Mopterin_DH_FAD-bd"/>
</dbReference>
<organism evidence="2">
    <name type="scientific">marine metagenome</name>
    <dbReference type="NCBI Taxonomy" id="408172"/>
    <lineage>
        <taxon>unclassified sequences</taxon>
        <taxon>metagenomes</taxon>
        <taxon>ecological metagenomes</taxon>
    </lineage>
</organism>
<dbReference type="PANTHER" id="PTHR42659:SF9">
    <property type="entry name" value="XANTHINE DEHYDROGENASE FAD-BINDING SUBUNIT XDHB-RELATED"/>
    <property type="match status" value="1"/>
</dbReference>
<dbReference type="Gene3D" id="3.30.465.10">
    <property type="match status" value="1"/>
</dbReference>
<dbReference type="Pfam" id="PF03450">
    <property type="entry name" value="CO_deh_flav_C"/>
    <property type="match status" value="1"/>
</dbReference>
<dbReference type="PANTHER" id="PTHR42659">
    <property type="entry name" value="XANTHINE DEHYDROGENASE SUBUNIT C-RELATED"/>
    <property type="match status" value="1"/>
</dbReference>
<dbReference type="SUPFAM" id="SSF55447">
    <property type="entry name" value="CO dehydrogenase flavoprotein C-terminal domain-like"/>
    <property type="match status" value="1"/>
</dbReference>
<dbReference type="InterPro" id="IPR016166">
    <property type="entry name" value="FAD-bd_PCMH"/>
</dbReference>
<evidence type="ECO:0000313" key="2">
    <source>
        <dbReference type="EMBL" id="SVB27971.1"/>
    </source>
</evidence>
<feature type="domain" description="FAD-binding PCMH-type" evidence="1">
    <location>
        <begin position="2"/>
        <end position="226"/>
    </location>
</feature>